<keyword evidence="2" id="KW-1185">Reference proteome</keyword>
<organism evidence="1 2">
    <name type="scientific">Marinobacterium iners DSM 11526</name>
    <dbReference type="NCBI Taxonomy" id="1122198"/>
    <lineage>
        <taxon>Bacteria</taxon>
        <taxon>Pseudomonadati</taxon>
        <taxon>Pseudomonadota</taxon>
        <taxon>Gammaproteobacteria</taxon>
        <taxon>Oceanospirillales</taxon>
        <taxon>Oceanospirillaceae</taxon>
        <taxon>Marinobacterium</taxon>
    </lineage>
</organism>
<dbReference type="EMBL" id="FNRJ01000008">
    <property type="protein sequence ID" value="SEA82635.1"/>
    <property type="molecule type" value="Genomic_DNA"/>
</dbReference>
<evidence type="ECO:0000313" key="1">
    <source>
        <dbReference type="EMBL" id="SEA82635.1"/>
    </source>
</evidence>
<accession>A0A1H4EC65</accession>
<dbReference type="AlphaFoldDB" id="A0A1H4EC65"/>
<dbReference type="Proteomes" id="UP000242469">
    <property type="component" value="Unassembled WGS sequence"/>
</dbReference>
<sequence>MRWQKNHDFLVVRIYRDLAGDWVVTQCEGNRLTPKCYHQTLTPSYQAALQLLRQISREQRQRGYRRTAAHEEQLGFDFS</sequence>
<dbReference type="STRING" id="1122198.SAMN02745729_10811"/>
<protein>
    <recommendedName>
        <fullName evidence="3">WGR domain-containing protein</fullName>
    </recommendedName>
</protein>
<evidence type="ECO:0000313" key="2">
    <source>
        <dbReference type="Proteomes" id="UP000242469"/>
    </source>
</evidence>
<gene>
    <name evidence="1" type="ORF">SAMN02745729_10811</name>
</gene>
<proteinExistence type="predicted"/>
<evidence type="ECO:0008006" key="3">
    <source>
        <dbReference type="Google" id="ProtNLM"/>
    </source>
</evidence>
<name>A0A1H4EC65_9GAMM</name>
<reference evidence="2" key="1">
    <citation type="submission" date="2016-10" db="EMBL/GenBank/DDBJ databases">
        <authorList>
            <person name="Varghese N."/>
            <person name="Submissions S."/>
        </authorList>
    </citation>
    <scope>NUCLEOTIDE SEQUENCE [LARGE SCALE GENOMIC DNA]</scope>
    <source>
        <strain evidence="2">DSM 11526</strain>
    </source>
</reference>